<name>A0A7W7SEE9_9ACTN</name>
<protein>
    <recommendedName>
        <fullName evidence="3">Glycolipid-binding domain-containing protein</fullName>
    </recommendedName>
</protein>
<sequence>MPNGRYLHHPATLLEGHAHLPPSEERFSCAPGPAGWRYVSKTYAPDGAVLATTDLTLDSRARPLRLELRSGGWLVRGGAVDGVTWVRTAADGNPEHAAEAAEGYDRAHAFTGSSPAFLIATARLLRLQPGSSSRVRLVAFTDPVLAPRTLDQGWLLESVQTHETDSGPLQVEQYQVADLETGEQQIVHLAGDVVLAASGIELEELESPPNQWPTEYYA</sequence>
<evidence type="ECO:0000313" key="2">
    <source>
        <dbReference type="Proteomes" id="UP000573327"/>
    </source>
</evidence>
<organism evidence="1 2">
    <name type="scientific">Kitasatospora gansuensis</name>
    <dbReference type="NCBI Taxonomy" id="258050"/>
    <lineage>
        <taxon>Bacteria</taxon>
        <taxon>Bacillati</taxon>
        <taxon>Actinomycetota</taxon>
        <taxon>Actinomycetes</taxon>
        <taxon>Kitasatosporales</taxon>
        <taxon>Streptomycetaceae</taxon>
        <taxon>Kitasatospora</taxon>
    </lineage>
</organism>
<evidence type="ECO:0000313" key="1">
    <source>
        <dbReference type="EMBL" id="MBB4948964.1"/>
    </source>
</evidence>
<reference evidence="1 2" key="1">
    <citation type="submission" date="2020-08" db="EMBL/GenBank/DDBJ databases">
        <title>Sequencing the genomes of 1000 actinobacteria strains.</title>
        <authorList>
            <person name="Klenk H.-P."/>
        </authorList>
    </citation>
    <scope>NUCLEOTIDE SEQUENCE [LARGE SCALE GENOMIC DNA]</scope>
    <source>
        <strain evidence="1 2">DSM 44786</strain>
    </source>
</reference>
<comment type="caution">
    <text evidence="1">The sequence shown here is derived from an EMBL/GenBank/DDBJ whole genome shotgun (WGS) entry which is preliminary data.</text>
</comment>
<proteinExistence type="predicted"/>
<evidence type="ECO:0008006" key="3">
    <source>
        <dbReference type="Google" id="ProtNLM"/>
    </source>
</evidence>
<gene>
    <name evidence="1" type="ORF">F4556_004499</name>
</gene>
<dbReference type="AlphaFoldDB" id="A0A7W7SEE9"/>
<dbReference type="EMBL" id="JACHJR010000001">
    <property type="protein sequence ID" value="MBB4948964.1"/>
    <property type="molecule type" value="Genomic_DNA"/>
</dbReference>
<dbReference type="RefSeq" id="WP_184918961.1">
    <property type="nucleotide sequence ID" value="NZ_JACHJR010000001.1"/>
</dbReference>
<dbReference type="Proteomes" id="UP000573327">
    <property type="component" value="Unassembled WGS sequence"/>
</dbReference>
<accession>A0A7W7SEE9</accession>
<keyword evidence="2" id="KW-1185">Reference proteome</keyword>